<dbReference type="InterPro" id="IPR004117">
    <property type="entry name" value="7tm6_olfct_rcpt"/>
</dbReference>
<keyword evidence="7 10" id="KW-0472">Membrane</keyword>
<keyword evidence="6 10" id="KW-1133">Transmembrane helix</keyword>
<keyword evidence="8 10" id="KW-0675">Receptor</keyword>
<feature type="transmembrane region" description="Helical" evidence="10">
    <location>
        <begin position="192"/>
        <end position="217"/>
    </location>
</feature>
<feature type="transmembrane region" description="Helical" evidence="10">
    <location>
        <begin position="133"/>
        <end position="153"/>
    </location>
</feature>
<evidence type="ECO:0000256" key="10">
    <source>
        <dbReference type="RuleBase" id="RU351113"/>
    </source>
</evidence>
<dbReference type="PANTHER" id="PTHR21137:SF35">
    <property type="entry name" value="ODORANT RECEPTOR 19A-RELATED"/>
    <property type="match status" value="1"/>
</dbReference>
<evidence type="ECO:0000256" key="7">
    <source>
        <dbReference type="ARBA" id="ARBA00023136"/>
    </source>
</evidence>
<evidence type="ECO:0000256" key="5">
    <source>
        <dbReference type="ARBA" id="ARBA00022725"/>
    </source>
</evidence>
<dbReference type="Proteomes" id="UP001549920">
    <property type="component" value="Unassembled WGS sequence"/>
</dbReference>
<name>A0ABR3HIW4_LOXSC</name>
<dbReference type="Pfam" id="PF02949">
    <property type="entry name" value="7tm_6"/>
    <property type="match status" value="1"/>
</dbReference>
<dbReference type="EMBL" id="JBEUOH010000018">
    <property type="protein sequence ID" value="KAL0870352.1"/>
    <property type="molecule type" value="Genomic_DNA"/>
</dbReference>
<proteinExistence type="inferred from homology"/>
<protein>
    <recommendedName>
        <fullName evidence="10">Odorant receptor</fullName>
    </recommendedName>
</protein>
<comment type="similarity">
    <text evidence="10">Belongs to the insect chemoreceptor superfamily. Heteromeric odorant receptor channel (TC 1.A.69) family.</text>
</comment>
<comment type="subcellular location">
    <subcellularLocation>
        <location evidence="1 10">Cell membrane</location>
        <topology evidence="1 10">Multi-pass membrane protein</topology>
    </subcellularLocation>
</comment>
<evidence type="ECO:0000256" key="2">
    <source>
        <dbReference type="ARBA" id="ARBA00022475"/>
    </source>
</evidence>
<evidence type="ECO:0000256" key="9">
    <source>
        <dbReference type="ARBA" id="ARBA00023224"/>
    </source>
</evidence>
<evidence type="ECO:0000256" key="1">
    <source>
        <dbReference type="ARBA" id="ARBA00004651"/>
    </source>
</evidence>
<keyword evidence="3 10" id="KW-0716">Sensory transduction</keyword>
<evidence type="ECO:0000256" key="8">
    <source>
        <dbReference type="ARBA" id="ARBA00023170"/>
    </source>
</evidence>
<organism evidence="11 12">
    <name type="scientific">Loxostege sticticalis</name>
    <name type="common">Beet webworm moth</name>
    <dbReference type="NCBI Taxonomy" id="481309"/>
    <lineage>
        <taxon>Eukaryota</taxon>
        <taxon>Metazoa</taxon>
        <taxon>Ecdysozoa</taxon>
        <taxon>Arthropoda</taxon>
        <taxon>Hexapoda</taxon>
        <taxon>Insecta</taxon>
        <taxon>Pterygota</taxon>
        <taxon>Neoptera</taxon>
        <taxon>Endopterygota</taxon>
        <taxon>Lepidoptera</taxon>
        <taxon>Glossata</taxon>
        <taxon>Ditrysia</taxon>
        <taxon>Pyraloidea</taxon>
        <taxon>Crambidae</taxon>
        <taxon>Pyraustinae</taxon>
        <taxon>Loxostege</taxon>
    </lineage>
</organism>
<comment type="caution">
    <text evidence="10">Lacks conserved residue(s) required for the propagation of feature annotation.</text>
</comment>
<feature type="transmembrane region" description="Helical" evidence="10">
    <location>
        <begin position="83"/>
        <end position="101"/>
    </location>
</feature>
<keyword evidence="9 10" id="KW-0807">Transducer</keyword>
<feature type="transmembrane region" description="Helical" evidence="10">
    <location>
        <begin position="305"/>
        <end position="326"/>
    </location>
</feature>
<keyword evidence="5 10" id="KW-0552">Olfaction</keyword>
<keyword evidence="2" id="KW-1003">Cell membrane</keyword>
<evidence type="ECO:0000256" key="4">
    <source>
        <dbReference type="ARBA" id="ARBA00022692"/>
    </source>
</evidence>
<evidence type="ECO:0000313" key="11">
    <source>
        <dbReference type="EMBL" id="KAL0870352.1"/>
    </source>
</evidence>
<evidence type="ECO:0000256" key="3">
    <source>
        <dbReference type="ARBA" id="ARBA00022606"/>
    </source>
</evidence>
<reference evidence="11 12" key="1">
    <citation type="submission" date="2024-06" db="EMBL/GenBank/DDBJ databases">
        <title>A chromosome-level genome assembly of beet webworm, Loxostege sticticalis.</title>
        <authorList>
            <person name="Zhang Y."/>
        </authorList>
    </citation>
    <scope>NUCLEOTIDE SEQUENCE [LARGE SCALE GENOMIC DNA]</scope>
    <source>
        <strain evidence="11">AQ026</strain>
        <tissue evidence="11">Whole body</tissue>
    </source>
</reference>
<feature type="transmembrane region" description="Helical" evidence="10">
    <location>
        <begin position="45"/>
        <end position="63"/>
    </location>
</feature>
<evidence type="ECO:0000313" key="12">
    <source>
        <dbReference type="Proteomes" id="UP001549920"/>
    </source>
</evidence>
<keyword evidence="4 10" id="KW-0812">Transmembrane</keyword>
<accession>A0ABR3HIW4</accession>
<evidence type="ECO:0000256" key="6">
    <source>
        <dbReference type="ARBA" id="ARBA00022989"/>
    </source>
</evidence>
<sequence length="400" mass="45975">MDVPKNLKETHPQKYYLKMMCKWTYYMGIGDCWYEETKRSKTHKILYALWATFINSYIILGTVNELLANFRSDVTPQEKNDLIQFSFAHPSLCAKYIFLILQKDRVKKLFKRMVGEKRVFTSLVVEKQSVREAFIYSVSLAIVTYGTLTMTVIDAFKRYIKEGVPFQTEVVLLPSPSYSGLFSGVLKVFKELHWWAIVSNMLLVDGLSFFSLVFLGYKFKLVRIYFESLREKVLRNADNKSKEALAEDFQKDFVTGVKLHEDALWCARNVQYALGNIYGVEIIETSTCMVILLIKIVDSGRNMTFLLANLFFFSCLFMINGAYMMAAGDVTYEASLLSTSMFHCGWELVRPGRGFRTLAVVAIQRSQRPVHMTAFGVITLSHGNLISVVRSSYSFFAVMY</sequence>
<keyword evidence="12" id="KW-1185">Reference proteome</keyword>
<dbReference type="PANTHER" id="PTHR21137">
    <property type="entry name" value="ODORANT RECEPTOR"/>
    <property type="match status" value="1"/>
</dbReference>
<gene>
    <name evidence="11" type="ORF">ABMA27_005362</name>
</gene>
<comment type="caution">
    <text evidence="11">The sequence shown here is derived from an EMBL/GenBank/DDBJ whole genome shotgun (WGS) entry which is preliminary data.</text>
</comment>